<evidence type="ECO:0000259" key="6">
    <source>
        <dbReference type="Pfam" id="PF02931"/>
    </source>
</evidence>
<keyword evidence="2 5" id="KW-0812">Transmembrane</keyword>
<accession>A0A3S4QE26</accession>
<dbReference type="EMBL" id="NCKU01007936">
    <property type="protein sequence ID" value="RWS02265.1"/>
    <property type="molecule type" value="Genomic_DNA"/>
</dbReference>
<evidence type="ECO:0000259" key="7">
    <source>
        <dbReference type="Pfam" id="PF02932"/>
    </source>
</evidence>
<feature type="transmembrane region" description="Helical" evidence="5">
    <location>
        <begin position="181"/>
        <end position="202"/>
    </location>
</feature>
<dbReference type="PRINTS" id="PR00252">
    <property type="entry name" value="NRIONCHANNEL"/>
</dbReference>
<keyword evidence="4 5" id="KW-0472">Membrane</keyword>
<feature type="domain" description="Neurotransmitter-gated ion-channel ligand-binding" evidence="6">
    <location>
        <begin position="4"/>
        <end position="144"/>
    </location>
</feature>
<dbReference type="GO" id="GO:0005230">
    <property type="term" value="F:extracellular ligand-gated monoatomic ion channel activity"/>
    <property type="evidence" value="ECO:0007669"/>
    <property type="project" value="InterPro"/>
</dbReference>
<dbReference type="PANTHER" id="PTHR18945">
    <property type="entry name" value="NEUROTRANSMITTER GATED ION CHANNEL"/>
    <property type="match status" value="1"/>
</dbReference>
<sequence>MAFVSEIDMIYSMDCYFRQTWKDSRLAYSRRAETSSFKTPSTLALSVTMLEKIWKPDTYFYNGQKAHLHTITSPNKFVRIDNEGNVLYSSRMTIKAICPMHLENFPMDTQICPLELGSFGYSIENVIYRWNPKRSVVIAPDMKMSHSLSLLHKVKQAKLLPGGPYSKLIIGFHFQRFMGHFVIEVYVPCIMLVVLSWVSFWINREATADRIGL</sequence>
<dbReference type="InterPro" id="IPR006201">
    <property type="entry name" value="Neur_channel"/>
</dbReference>
<dbReference type="Gene3D" id="2.70.170.10">
    <property type="entry name" value="Neurotransmitter-gated ion-channel ligand-binding domain"/>
    <property type="match status" value="1"/>
</dbReference>
<evidence type="ECO:0000256" key="1">
    <source>
        <dbReference type="ARBA" id="ARBA00004141"/>
    </source>
</evidence>
<keyword evidence="5" id="KW-0407">Ion channel</keyword>
<dbReference type="SUPFAM" id="SSF63712">
    <property type="entry name" value="Nicotinic receptor ligand binding domain-like"/>
    <property type="match status" value="1"/>
</dbReference>
<proteinExistence type="inferred from homology"/>
<evidence type="ECO:0000313" key="9">
    <source>
        <dbReference type="Proteomes" id="UP000285301"/>
    </source>
</evidence>
<dbReference type="Pfam" id="PF02931">
    <property type="entry name" value="Neur_chan_LBD"/>
    <property type="match status" value="1"/>
</dbReference>
<comment type="caution">
    <text evidence="8">The sequence shown here is derived from an EMBL/GenBank/DDBJ whole genome shotgun (WGS) entry which is preliminary data.</text>
</comment>
<name>A0A3S4QE26_9ACAR</name>
<feature type="domain" description="Neurotransmitter-gated ion-channel transmembrane" evidence="7">
    <location>
        <begin position="185"/>
        <end position="213"/>
    </location>
</feature>
<comment type="similarity">
    <text evidence="5">Belongs to the ligand-gated ion channel (TC 1.A.9) family.</text>
</comment>
<dbReference type="GO" id="GO:0004888">
    <property type="term" value="F:transmembrane signaling receptor activity"/>
    <property type="evidence" value="ECO:0007669"/>
    <property type="project" value="InterPro"/>
</dbReference>
<dbReference type="Proteomes" id="UP000285301">
    <property type="component" value="Unassembled WGS sequence"/>
</dbReference>
<protein>
    <submittedName>
        <fullName evidence="8">Gamma-aminobutyric acid receptor alpha-like protein</fullName>
    </submittedName>
</protein>
<evidence type="ECO:0000256" key="3">
    <source>
        <dbReference type="ARBA" id="ARBA00022989"/>
    </source>
</evidence>
<dbReference type="InterPro" id="IPR036734">
    <property type="entry name" value="Neur_chan_lig-bd_sf"/>
</dbReference>
<dbReference type="InterPro" id="IPR006029">
    <property type="entry name" value="Neurotrans-gated_channel_TM"/>
</dbReference>
<dbReference type="InterPro" id="IPR006202">
    <property type="entry name" value="Neur_chan_lig-bd"/>
</dbReference>
<dbReference type="Gene3D" id="1.20.58.390">
    <property type="entry name" value="Neurotransmitter-gated ion-channel transmembrane domain"/>
    <property type="match status" value="1"/>
</dbReference>
<evidence type="ECO:0000256" key="5">
    <source>
        <dbReference type="RuleBase" id="RU000687"/>
    </source>
</evidence>
<dbReference type="InterPro" id="IPR018000">
    <property type="entry name" value="Neurotransmitter_ion_chnl_CS"/>
</dbReference>
<feature type="non-terminal residue" evidence="8">
    <location>
        <position position="213"/>
    </location>
</feature>
<evidence type="ECO:0000313" key="8">
    <source>
        <dbReference type="EMBL" id="RWS02265.1"/>
    </source>
</evidence>
<dbReference type="InterPro" id="IPR036719">
    <property type="entry name" value="Neuro-gated_channel_TM_sf"/>
</dbReference>
<keyword evidence="3 5" id="KW-1133">Transmembrane helix</keyword>
<keyword evidence="8" id="KW-0675">Receptor</keyword>
<keyword evidence="9" id="KW-1185">Reference proteome</keyword>
<organism evidence="8 9">
    <name type="scientific">Dinothrombium tinctorium</name>
    <dbReference type="NCBI Taxonomy" id="1965070"/>
    <lineage>
        <taxon>Eukaryota</taxon>
        <taxon>Metazoa</taxon>
        <taxon>Ecdysozoa</taxon>
        <taxon>Arthropoda</taxon>
        <taxon>Chelicerata</taxon>
        <taxon>Arachnida</taxon>
        <taxon>Acari</taxon>
        <taxon>Acariformes</taxon>
        <taxon>Trombidiformes</taxon>
        <taxon>Prostigmata</taxon>
        <taxon>Anystina</taxon>
        <taxon>Parasitengona</taxon>
        <taxon>Trombidioidea</taxon>
        <taxon>Trombidiidae</taxon>
        <taxon>Dinothrombium</taxon>
    </lineage>
</organism>
<dbReference type="PROSITE" id="PS00236">
    <property type="entry name" value="NEUROTR_ION_CHANNEL"/>
    <property type="match status" value="1"/>
</dbReference>
<evidence type="ECO:0000256" key="2">
    <source>
        <dbReference type="ARBA" id="ARBA00022692"/>
    </source>
</evidence>
<dbReference type="STRING" id="1965070.A0A3S4QE26"/>
<keyword evidence="5" id="KW-0406">Ion transport</keyword>
<gene>
    <name evidence="8" type="ORF">B4U79_07695</name>
</gene>
<dbReference type="Pfam" id="PF02932">
    <property type="entry name" value="Neur_chan_memb"/>
    <property type="match status" value="1"/>
</dbReference>
<dbReference type="SUPFAM" id="SSF90112">
    <property type="entry name" value="Neurotransmitter-gated ion-channel transmembrane pore"/>
    <property type="match status" value="1"/>
</dbReference>
<evidence type="ECO:0000256" key="4">
    <source>
        <dbReference type="ARBA" id="ARBA00023136"/>
    </source>
</evidence>
<dbReference type="AlphaFoldDB" id="A0A3S4QE26"/>
<comment type="subcellular location">
    <subcellularLocation>
        <location evidence="1">Membrane</location>
        <topology evidence="1">Multi-pass membrane protein</topology>
    </subcellularLocation>
</comment>
<reference evidence="8 9" key="1">
    <citation type="journal article" date="2018" name="Gigascience">
        <title>Genomes of trombidid mites reveal novel predicted allergens and laterally-transferred genes associated with secondary metabolism.</title>
        <authorList>
            <person name="Dong X."/>
            <person name="Chaisiri K."/>
            <person name="Xia D."/>
            <person name="Armstrong S.D."/>
            <person name="Fang Y."/>
            <person name="Donnelly M.J."/>
            <person name="Kadowaki T."/>
            <person name="McGarry J.W."/>
            <person name="Darby A.C."/>
            <person name="Makepeace B.L."/>
        </authorList>
    </citation>
    <scope>NUCLEOTIDE SEQUENCE [LARGE SCALE GENOMIC DNA]</scope>
    <source>
        <strain evidence="8">UoL-WK</strain>
    </source>
</reference>
<dbReference type="GO" id="GO:0016020">
    <property type="term" value="C:membrane"/>
    <property type="evidence" value="ECO:0007669"/>
    <property type="project" value="UniProtKB-SubCell"/>
</dbReference>
<dbReference type="InterPro" id="IPR038050">
    <property type="entry name" value="Neuro_actylchol_rec"/>
</dbReference>
<keyword evidence="5" id="KW-0813">Transport</keyword>
<dbReference type="OrthoDB" id="203862at2759"/>
<comment type="caution">
    <text evidence="5">Lacks conserved residue(s) required for the propagation of feature annotation.</text>
</comment>